<comment type="cofactor">
    <cofactor evidence="1 8">
        <name>heme</name>
        <dbReference type="ChEBI" id="CHEBI:30413"/>
    </cofactor>
</comment>
<dbReference type="PANTHER" id="PTHR47955">
    <property type="entry name" value="CYTOCHROME P450 FAMILY 71 PROTEIN"/>
    <property type="match status" value="1"/>
</dbReference>
<sequence length="554" mass="61948">MSVLGHRCVDETDHVVFVGDIAVHVAHVFAEFVRDFSAEFVLNISNDNLGTIFGEKVNGAFFDSTCAAGDNCHFAVQPLKWKRISKILRLAKWLPVENLDRYQFCMMIQFSSFPVFFSVVFVLTLIVKHWKKSHVQKLPPGPMKLPLIGNLHQLVTGSSLPHVALERLAGKYGPIMHLQLGEGSAIVISSPEAAEEVLKKHELVFAQRPNFFANDVAGYGNLGLFFAPNGSFWRQIRKICTVELLGAGQVRLFKSLREEEVRNLTESIASTAGSSINLTEKILQTTNSIVSRAAFGKKCRDADDFLAILNEGNELASGFDMPDLFPSLKFVPFVSRMKPTLENLKRRMDNDIFAAGTETTATTIEWAMAEILKNPAVLEKAQAEVRRVLKGKKNISEEDIHELHYLKLIVKETLRLHPPGALMPRESKEACEVNGYDVPAKTKAIINLWAIGRNPKHWDDPNCFKPERFHHSSISYIGTNFEYLPFGAGRRMCPGISFGVATIELQLALLLYHFDWKLSDGIKPEELDMTEAFGFTVKKKHVLSVVAIPASISL</sequence>
<comment type="similarity">
    <text evidence="2 9">Belongs to the cytochrome P450 family.</text>
</comment>
<dbReference type="Gene3D" id="1.10.630.10">
    <property type="entry name" value="Cytochrome P450"/>
    <property type="match status" value="2"/>
</dbReference>
<name>A0AA88R285_9ASTE</name>
<dbReference type="GO" id="GO:0016705">
    <property type="term" value="F:oxidoreductase activity, acting on paired donors, with incorporation or reduction of molecular oxygen"/>
    <property type="evidence" value="ECO:0007669"/>
    <property type="project" value="InterPro"/>
</dbReference>
<dbReference type="AlphaFoldDB" id="A0AA88R285"/>
<evidence type="ECO:0000313" key="12">
    <source>
        <dbReference type="Proteomes" id="UP001187471"/>
    </source>
</evidence>
<dbReference type="PANTHER" id="PTHR47955:SF8">
    <property type="entry name" value="CYTOCHROME P450 71D11-LIKE"/>
    <property type="match status" value="1"/>
</dbReference>
<keyword evidence="10" id="KW-0472">Membrane</keyword>
<keyword evidence="3 8" id="KW-0349">Heme</keyword>
<dbReference type="PROSITE" id="PS00086">
    <property type="entry name" value="CYTOCHROME_P450"/>
    <property type="match status" value="1"/>
</dbReference>
<evidence type="ECO:0000256" key="10">
    <source>
        <dbReference type="SAM" id="Phobius"/>
    </source>
</evidence>
<reference evidence="11" key="1">
    <citation type="submission" date="2022-12" db="EMBL/GenBank/DDBJ databases">
        <title>Draft genome assemblies for two species of Escallonia (Escalloniales).</title>
        <authorList>
            <person name="Chanderbali A."/>
            <person name="Dervinis C."/>
            <person name="Anghel I."/>
            <person name="Soltis D."/>
            <person name="Soltis P."/>
            <person name="Zapata F."/>
        </authorList>
    </citation>
    <scope>NUCLEOTIDE SEQUENCE</scope>
    <source>
        <strain evidence="11">UCBG92.1500</strain>
        <tissue evidence="11">Leaf</tissue>
    </source>
</reference>
<evidence type="ECO:0000256" key="5">
    <source>
        <dbReference type="ARBA" id="ARBA00023002"/>
    </source>
</evidence>
<evidence type="ECO:0000313" key="11">
    <source>
        <dbReference type="EMBL" id="KAK2980827.1"/>
    </source>
</evidence>
<keyword evidence="7 9" id="KW-0503">Monooxygenase</keyword>
<gene>
    <name evidence="11" type="ORF">RJ640_020479</name>
</gene>
<keyword evidence="6 8" id="KW-0408">Iron</keyword>
<dbReference type="GO" id="GO:0005506">
    <property type="term" value="F:iron ion binding"/>
    <property type="evidence" value="ECO:0007669"/>
    <property type="project" value="InterPro"/>
</dbReference>
<evidence type="ECO:0000256" key="6">
    <source>
        <dbReference type="ARBA" id="ARBA00023004"/>
    </source>
</evidence>
<feature type="binding site" description="axial binding residue" evidence="8">
    <location>
        <position position="493"/>
    </location>
    <ligand>
        <name>heme</name>
        <dbReference type="ChEBI" id="CHEBI:30413"/>
    </ligand>
    <ligandPart>
        <name>Fe</name>
        <dbReference type="ChEBI" id="CHEBI:18248"/>
    </ligandPart>
</feature>
<dbReference type="GO" id="GO:0020037">
    <property type="term" value="F:heme binding"/>
    <property type="evidence" value="ECO:0007669"/>
    <property type="project" value="InterPro"/>
</dbReference>
<dbReference type="Pfam" id="PF00067">
    <property type="entry name" value="p450"/>
    <property type="match status" value="2"/>
</dbReference>
<evidence type="ECO:0000256" key="7">
    <source>
        <dbReference type="ARBA" id="ARBA00023033"/>
    </source>
</evidence>
<comment type="caution">
    <text evidence="11">The sequence shown here is derived from an EMBL/GenBank/DDBJ whole genome shotgun (WGS) entry which is preliminary data.</text>
</comment>
<keyword evidence="4 8" id="KW-0479">Metal-binding</keyword>
<organism evidence="11 12">
    <name type="scientific">Escallonia rubra</name>
    <dbReference type="NCBI Taxonomy" id="112253"/>
    <lineage>
        <taxon>Eukaryota</taxon>
        <taxon>Viridiplantae</taxon>
        <taxon>Streptophyta</taxon>
        <taxon>Embryophyta</taxon>
        <taxon>Tracheophyta</taxon>
        <taxon>Spermatophyta</taxon>
        <taxon>Magnoliopsida</taxon>
        <taxon>eudicotyledons</taxon>
        <taxon>Gunneridae</taxon>
        <taxon>Pentapetalae</taxon>
        <taxon>asterids</taxon>
        <taxon>campanulids</taxon>
        <taxon>Escalloniales</taxon>
        <taxon>Escalloniaceae</taxon>
        <taxon>Escallonia</taxon>
    </lineage>
</organism>
<dbReference type="FunFam" id="1.10.630.10:FF:000126">
    <property type="entry name" value="Predicted protein"/>
    <property type="match status" value="1"/>
</dbReference>
<dbReference type="InterPro" id="IPR001128">
    <property type="entry name" value="Cyt_P450"/>
</dbReference>
<feature type="transmembrane region" description="Helical" evidence="10">
    <location>
        <begin position="106"/>
        <end position="127"/>
    </location>
</feature>
<dbReference type="InterPro" id="IPR002401">
    <property type="entry name" value="Cyt_P450_E_grp-I"/>
</dbReference>
<keyword evidence="10" id="KW-0812">Transmembrane</keyword>
<evidence type="ECO:0000256" key="1">
    <source>
        <dbReference type="ARBA" id="ARBA00001971"/>
    </source>
</evidence>
<evidence type="ECO:0000256" key="2">
    <source>
        <dbReference type="ARBA" id="ARBA00010617"/>
    </source>
</evidence>
<evidence type="ECO:0000256" key="8">
    <source>
        <dbReference type="PIRSR" id="PIRSR602401-1"/>
    </source>
</evidence>
<dbReference type="CDD" id="cd11072">
    <property type="entry name" value="CYP71-like"/>
    <property type="match status" value="1"/>
</dbReference>
<proteinExistence type="inferred from homology"/>
<dbReference type="InterPro" id="IPR036396">
    <property type="entry name" value="Cyt_P450_sf"/>
</dbReference>
<accession>A0AA88R285</accession>
<dbReference type="GO" id="GO:0004497">
    <property type="term" value="F:monooxygenase activity"/>
    <property type="evidence" value="ECO:0007669"/>
    <property type="project" value="UniProtKB-KW"/>
</dbReference>
<dbReference type="PRINTS" id="PR00385">
    <property type="entry name" value="P450"/>
</dbReference>
<evidence type="ECO:0000256" key="3">
    <source>
        <dbReference type="ARBA" id="ARBA00022617"/>
    </source>
</evidence>
<protein>
    <recommendedName>
        <fullName evidence="13">Cytochrome P450</fullName>
    </recommendedName>
</protein>
<keyword evidence="10" id="KW-1133">Transmembrane helix</keyword>
<dbReference type="InterPro" id="IPR017972">
    <property type="entry name" value="Cyt_P450_CS"/>
</dbReference>
<evidence type="ECO:0000256" key="9">
    <source>
        <dbReference type="RuleBase" id="RU000461"/>
    </source>
</evidence>
<evidence type="ECO:0000256" key="4">
    <source>
        <dbReference type="ARBA" id="ARBA00022723"/>
    </source>
</evidence>
<keyword evidence="12" id="KW-1185">Reference proteome</keyword>
<dbReference type="Proteomes" id="UP001187471">
    <property type="component" value="Unassembled WGS sequence"/>
</dbReference>
<dbReference type="PRINTS" id="PR00463">
    <property type="entry name" value="EP450I"/>
</dbReference>
<dbReference type="SUPFAM" id="SSF48264">
    <property type="entry name" value="Cytochrome P450"/>
    <property type="match status" value="1"/>
</dbReference>
<keyword evidence="5 9" id="KW-0560">Oxidoreductase</keyword>
<evidence type="ECO:0008006" key="13">
    <source>
        <dbReference type="Google" id="ProtNLM"/>
    </source>
</evidence>
<dbReference type="EMBL" id="JAVXUO010001587">
    <property type="protein sequence ID" value="KAK2980827.1"/>
    <property type="molecule type" value="Genomic_DNA"/>
</dbReference>